<dbReference type="InterPro" id="IPR036259">
    <property type="entry name" value="MFS_trans_sf"/>
</dbReference>
<dbReference type="RefSeq" id="WP_268780486.1">
    <property type="nucleotide sequence ID" value="NZ_JAPRAT010000021.1"/>
</dbReference>
<protein>
    <submittedName>
        <fullName evidence="8">MFS transporter</fullName>
    </submittedName>
</protein>
<gene>
    <name evidence="8" type="ORF">OWO01_10860</name>
</gene>
<dbReference type="PROSITE" id="PS50850">
    <property type="entry name" value="MFS"/>
    <property type="match status" value="1"/>
</dbReference>
<evidence type="ECO:0000256" key="6">
    <source>
        <dbReference type="SAM" id="Phobius"/>
    </source>
</evidence>
<accession>A0A9J6REX1</accession>
<dbReference type="InterPro" id="IPR024671">
    <property type="entry name" value="Atg22-like"/>
</dbReference>
<dbReference type="Pfam" id="PF11700">
    <property type="entry name" value="ATG22"/>
    <property type="match status" value="1"/>
</dbReference>
<dbReference type="InterPro" id="IPR020846">
    <property type="entry name" value="MFS_dom"/>
</dbReference>
<evidence type="ECO:0000256" key="2">
    <source>
        <dbReference type="ARBA" id="ARBA00022448"/>
    </source>
</evidence>
<evidence type="ECO:0000256" key="5">
    <source>
        <dbReference type="ARBA" id="ARBA00023136"/>
    </source>
</evidence>
<evidence type="ECO:0000256" key="1">
    <source>
        <dbReference type="ARBA" id="ARBA00004651"/>
    </source>
</evidence>
<dbReference type="Gene3D" id="1.20.1250.20">
    <property type="entry name" value="MFS general substrate transporter like domains"/>
    <property type="match status" value="1"/>
</dbReference>
<dbReference type="GO" id="GO:0022857">
    <property type="term" value="F:transmembrane transporter activity"/>
    <property type="evidence" value="ECO:0007669"/>
    <property type="project" value="InterPro"/>
</dbReference>
<feature type="transmembrane region" description="Helical" evidence="6">
    <location>
        <begin position="264"/>
        <end position="284"/>
    </location>
</feature>
<keyword evidence="4 6" id="KW-1133">Transmembrane helix</keyword>
<feature type="transmembrane region" description="Helical" evidence="6">
    <location>
        <begin position="296"/>
        <end position="314"/>
    </location>
</feature>
<feature type="transmembrane region" description="Helical" evidence="6">
    <location>
        <begin position="385"/>
        <end position="404"/>
    </location>
</feature>
<evidence type="ECO:0000259" key="7">
    <source>
        <dbReference type="PROSITE" id="PS50850"/>
    </source>
</evidence>
<organism evidence="8 9">
    <name type="scientific">Natronobacillus azotifigens</name>
    <dbReference type="NCBI Taxonomy" id="472978"/>
    <lineage>
        <taxon>Bacteria</taxon>
        <taxon>Bacillati</taxon>
        <taxon>Bacillota</taxon>
        <taxon>Bacilli</taxon>
        <taxon>Bacillales</taxon>
        <taxon>Bacillaceae</taxon>
        <taxon>Natronobacillus</taxon>
    </lineage>
</organism>
<keyword evidence="5 6" id="KW-0472">Membrane</keyword>
<dbReference type="SUPFAM" id="SSF103473">
    <property type="entry name" value="MFS general substrate transporter"/>
    <property type="match status" value="1"/>
</dbReference>
<feature type="transmembrane region" description="Helical" evidence="6">
    <location>
        <begin position="76"/>
        <end position="95"/>
    </location>
</feature>
<feature type="transmembrane region" description="Helical" evidence="6">
    <location>
        <begin position="45"/>
        <end position="64"/>
    </location>
</feature>
<feature type="transmembrane region" description="Helical" evidence="6">
    <location>
        <begin position="170"/>
        <end position="188"/>
    </location>
</feature>
<keyword evidence="9" id="KW-1185">Reference proteome</keyword>
<feature type="transmembrane region" description="Helical" evidence="6">
    <location>
        <begin position="354"/>
        <end position="373"/>
    </location>
</feature>
<dbReference type="EMBL" id="JAPRAT010000021">
    <property type="protein sequence ID" value="MCZ0703721.1"/>
    <property type="molecule type" value="Genomic_DNA"/>
</dbReference>
<feature type="transmembrane region" description="Helical" evidence="6">
    <location>
        <begin position="143"/>
        <end position="164"/>
    </location>
</feature>
<dbReference type="GO" id="GO:0005886">
    <property type="term" value="C:plasma membrane"/>
    <property type="evidence" value="ECO:0007669"/>
    <property type="project" value="UniProtKB-SubCell"/>
</dbReference>
<evidence type="ECO:0000256" key="4">
    <source>
        <dbReference type="ARBA" id="ARBA00022989"/>
    </source>
</evidence>
<keyword evidence="3 6" id="KW-0812">Transmembrane</keyword>
<keyword evidence="2" id="KW-0813">Transport</keyword>
<proteinExistence type="predicted"/>
<dbReference type="AlphaFoldDB" id="A0A9J6REX1"/>
<comment type="subcellular location">
    <subcellularLocation>
        <location evidence="1">Cell membrane</location>
        <topology evidence="1">Multi-pass membrane protein</topology>
    </subcellularLocation>
</comment>
<evidence type="ECO:0000313" key="8">
    <source>
        <dbReference type="EMBL" id="MCZ0703721.1"/>
    </source>
</evidence>
<reference evidence="8" key="1">
    <citation type="submission" date="2022-11" db="EMBL/GenBank/DDBJ databases">
        <title>WGS of Natronobacillus azotifigens 24KS-1, an anaerobic diazotrophic haloalkaliphile from soda-rich habitats.</title>
        <authorList>
            <person name="Sorokin D.Y."/>
            <person name="Merkel A.Y."/>
        </authorList>
    </citation>
    <scope>NUCLEOTIDE SEQUENCE</scope>
    <source>
        <strain evidence="8">24KS-1</strain>
    </source>
</reference>
<feature type="transmembrane region" description="Helical" evidence="6">
    <location>
        <begin position="227"/>
        <end position="252"/>
    </location>
</feature>
<dbReference type="PANTHER" id="PTHR23519:SF1">
    <property type="entry name" value="AUTOPHAGY-RELATED PROTEIN 22"/>
    <property type="match status" value="1"/>
</dbReference>
<dbReference type="PANTHER" id="PTHR23519">
    <property type="entry name" value="AUTOPHAGY-RELATED PROTEIN 22"/>
    <property type="match status" value="1"/>
</dbReference>
<feature type="transmembrane region" description="Helical" evidence="6">
    <location>
        <begin position="101"/>
        <end position="122"/>
    </location>
</feature>
<name>A0A9J6REX1_9BACI</name>
<evidence type="ECO:0000256" key="3">
    <source>
        <dbReference type="ARBA" id="ARBA00022692"/>
    </source>
</evidence>
<sequence length="426" mass="47518">MKLSKEERSWILYDCGNSAYSIAISTALLPIVFGMFDGIESSMSLGYFNSIASILIAILSPILGTIADYKDKKKRFFIFFACLGILATTSLAFISPASGQWQLLVLFYILSAIGFSGANIFYDSFLVDVTPNEKMDKVSTQGFAYGYIFSVIPFLISLSLIYFIGMDQVLGYQLGFIMTALWWGLLTLPMIRDVKQRFYVEPEPKPIANSFKRLANTFKNIRQHRTVVIFLVAYFFYIDGVDTIIKMVVPYATTVLGANSLDMFTLLGILLIIQIVAFPCAIIYGKLSERYSTRMMIIVGICTYIISCVAAFFITSVWHIFILGMMIGSAQGGIQALSRSYYAKIIPKENSNEFFGFYNIFGKFAAILGPFIMSLTTTLTGNAQFSILAIIPLFLIGCIIFMSLPKDTPIDGVIEKDLCVTEEQPV</sequence>
<evidence type="ECO:0000313" key="9">
    <source>
        <dbReference type="Proteomes" id="UP001084197"/>
    </source>
</evidence>
<feature type="domain" description="Major facilitator superfamily (MFS) profile" evidence="7">
    <location>
        <begin position="226"/>
        <end position="426"/>
    </location>
</feature>
<dbReference type="Proteomes" id="UP001084197">
    <property type="component" value="Unassembled WGS sequence"/>
</dbReference>
<comment type="caution">
    <text evidence="8">The sequence shown here is derived from an EMBL/GenBank/DDBJ whole genome shotgun (WGS) entry which is preliminary data.</text>
</comment>
<feature type="transmembrane region" description="Helical" evidence="6">
    <location>
        <begin position="12"/>
        <end position="33"/>
    </location>
</feature>
<dbReference type="InterPro" id="IPR050495">
    <property type="entry name" value="ATG22/LtaA_families"/>
</dbReference>